<accession>A0AAW2YTH5</accession>
<name>A0AAW2YTH5_9EUKA</name>
<keyword evidence="2" id="KW-1185">Reference proteome</keyword>
<organism evidence="1 2">
    <name type="scientific">Acrasis kona</name>
    <dbReference type="NCBI Taxonomy" id="1008807"/>
    <lineage>
        <taxon>Eukaryota</taxon>
        <taxon>Discoba</taxon>
        <taxon>Heterolobosea</taxon>
        <taxon>Tetramitia</taxon>
        <taxon>Eutetramitia</taxon>
        <taxon>Acrasidae</taxon>
        <taxon>Acrasis</taxon>
    </lineage>
</organism>
<evidence type="ECO:0000313" key="1">
    <source>
        <dbReference type="EMBL" id="KAL0480445.1"/>
    </source>
</evidence>
<dbReference type="Proteomes" id="UP001431209">
    <property type="component" value="Unassembled WGS sequence"/>
</dbReference>
<dbReference type="EMBL" id="JAOPGA020000657">
    <property type="protein sequence ID" value="KAL0480445.1"/>
    <property type="molecule type" value="Genomic_DNA"/>
</dbReference>
<dbReference type="AlphaFoldDB" id="A0AAW2YTH5"/>
<comment type="caution">
    <text evidence="1">The sequence shown here is derived from an EMBL/GenBank/DDBJ whole genome shotgun (WGS) entry which is preliminary data.</text>
</comment>
<sequence length="216" mass="25724">MEHTDEVEAHGDNFVEYNQSKSQLVNLLNQYRSNKTFVQNHFKNTTNPIWLDEIYKKNSMKRKCNKKITSTKQEKPKQNYVQSLMQNINSINSQSITATLESWLQRYSRVMSSFEFWLYLMNAFGLWRYRHLVLQLRRTTYILFQLLWGARFVVDNSALPAEDSYEDQSVYEYQRYHQDNDIYGDPYGGDIYGDPFRSGQDMYGPGPAAQPYYQEY</sequence>
<protein>
    <submittedName>
        <fullName evidence="1">Uncharacterized protein</fullName>
    </submittedName>
</protein>
<gene>
    <name evidence="1" type="ORF">AKO1_011008</name>
</gene>
<reference evidence="1 2" key="1">
    <citation type="submission" date="2024-03" db="EMBL/GenBank/DDBJ databases">
        <title>The Acrasis kona genome and developmental transcriptomes reveal deep origins of eukaryotic multicellular pathways.</title>
        <authorList>
            <person name="Sheikh S."/>
            <person name="Fu C.-J."/>
            <person name="Brown M.W."/>
            <person name="Baldauf S.L."/>
        </authorList>
    </citation>
    <scope>NUCLEOTIDE SEQUENCE [LARGE SCALE GENOMIC DNA]</scope>
    <source>
        <strain evidence="1 2">ATCC MYA-3509</strain>
    </source>
</reference>
<proteinExistence type="predicted"/>
<evidence type="ECO:0000313" key="2">
    <source>
        <dbReference type="Proteomes" id="UP001431209"/>
    </source>
</evidence>